<dbReference type="EC" id="3.2.1.-" evidence="11"/>
<keyword evidence="6" id="KW-1015">Disulfide bond</keyword>
<name>A0ABR0EDZ5_ZASCE</name>
<evidence type="ECO:0000256" key="10">
    <source>
        <dbReference type="ARBA" id="ARBA00048605"/>
    </source>
</evidence>
<protein>
    <recommendedName>
        <fullName evidence="11">alpha-1,2-Mannosidase</fullName>
        <ecNumber evidence="11">3.2.1.-</ecNumber>
    </recommendedName>
</protein>
<gene>
    <name evidence="12" type="ORF">PRZ48_009927</name>
</gene>
<evidence type="ECO:0000313" key="12">
    <source>
        <dbReference type="EMBL" id="KAK4499413.1"/>
    </source>
</evidence>
<dbReference type="InterPro" id="IPR050749">
    <property type="entry name" value="Glycosyl_Hydrolase_47"/>
</dbReference>
<comment type="catalytic activity">
    <reaction evidence="9">
        <text>N(4)-(alpha-D-Man-(1-&gt;2)-alpha-D-Man-(1-&gt;2)-alpha-D-Man-(1-&gt;3)-[alpha-D-Man-(1-&gt;3)-[alpha-D-Man-(1-&gt;2)-alpha-D-Man-(1-&gt;6)]-alpha-D-Man-(1-&gt;6)]-beta-D-Man-(1-&gt;4)-beta-D-GlcNAc-(1-&gt;4)-beta-D-GlcNAc)-L-asparaginyl-[protein] (N-glucan mannose isomer 8A1,2,3B1,3) + 3 H2O = N(4)-(alpha-D-Man-(1-&gt;3)-[alpha-D-Man-(1-&gt;3)-[alpha-D-Man-(1-&gt;6)]-alpha-D-Man-(1-&gt;6)]-beta-D-Man-(1-&gt;4)-beta-D-GlcNAc-(1-&gt;4)-beta-D-GlcNAc)-L-asparaginyl-[protein] (N-glucan mannose isomer 5A1,2) + 3 beta-D-mannose</text>
        <dbReference type="Rhea" id="RHEA:56028"/>
        <dbReference type="Rhea" id="RHEA-COMP:14358"/>
        <dbReference type="Rhea" id="RHEA-COMP:14367"/>
        <dbReference type="ChEBI" id="CHEBI:15377"/>
        <dbReference type="ChEBI" id="CHEBI:28563"/>
        <dbReference type="ChEBI" id="CHEBI:59087"/>
        <dbReference type="ChEBI" id="CHEBI:60628"/>
        <dbReference type="EC" id="3.2.1.113"/>
    </reaction>
</comment>
<evidence type="ECO:0000256" key="6">
    <source>
        <dbReference type="ARBA" id="ARBA00023157"/>
    </source>
</evidence>
<evidence type="ECO:0000313" key="13">
    <source>
        <dbReference type="Proteomes" id="UP001305779"/>
    </source>
</evidence>
<dbReference type="InterPro" id="IPR036026">
    <property type="entry name" value="Seven-hairpin_glycosidases"/>
</dbReference>
<keyword evidence="4" id="KW-0732">Signal</keyword>
<comment type="pathway">
    <text evidence="2">Protein modification; protein glycosylation.</text>
</comment>
<dbReference type="SUPFAM" id="SSF48225">
    <property type="entry name" value="Seven-hairpin glycosidases"/>
    <property type="match status" value="1"/>
</dbReference>
<dbReference type="EMBL" id="JAXOVC010000007">
    <property type="protein sequence ID" value="KAK4499413.1"/>
    <property type="molecule type" value="Genomic_DNA"/>
</dbReference>
<dbReference type="InterPro" id="IPR001382">
    <property type="entry name" value="Glyco_hydro_47"/>
</dbReference>
<proteinExistence type="inferred from homology"/>
<evidence type="ECO:0000256" key="7">
    <source>
        <dbReference type="ARBA" id="ARBA00023180"/>
    </source>
</evidence>
<keyword evidence="7" id="KW-0325">Glycoprotein</keyword>
<comment type="catalytic activity">
    <reaction evidence="10">
        <text>N(4)-(alpha-D-Man-(1-&gt;2)-alpha-D-Man-(1-&gt;2)-alpha-D-Man-(1-&gt;3)-[alpha-D-Man-(1-&gt;2)-alpha-D-Man-(1-&gt;3)-[alpha-D-Man-(1-&gt;2)-alpha-D-Man-(1-&gt;6)]-alpha-D-Man-(1-&gt;6)]-beta-D-Man-(1-&gt;4)-beta-D-GlcNAc-(1-&gt;4)-beta-D-GlcNAc)-L-asparaginyl-[protein] (N-glucan mannose isomer 9A1,2,3B1,2,3) + 4 H2O = N(4)-(alpha-D-Man-(1-&gt;3)-[alpha-D-Man-(1-&gt;3)-[alpha-D-Man-(1-&gt;6)]-alpha-D-Man-(1-&gt;6)]-beta-D-Man-(1-&gt;4)-beta-D-GlcNAc-(1-&gt;4)-beta-D-GlcNAc)-L-asparaginyl-[protein] (N-glucan mannose isomer 5A1,2) + 4 beta-D-mannose</text>
        <dbReference type="Rhea" id="RHEA:56008"/>
        <dbReference type="Rhea" id="RHEA-COMP:14356"/>
        <dbReference type="Rhea" id="RHEA-COMP:14367"/>
        <dbReference type="ChEBI" id="CHEBI:15377"/>
        <dbReference type="ChEBI" id="CHEBI:28563"/>
        <dbReference type="ChEBI" id="CHEBI:59087"/>
        <dbReference type="ChEBI" id="CHEBI:139493"/>
        <dbReference type="EC" id="3.2.1.113"/>
    </reaction>
</comment>
<sequence length="388" mass="43424">MLSAWDLLNGPYSHLAKDKELRQQLFDQMIRLGDALSCAFDTPSGVPRNWVDPALCETDDGTSDTVAGAGTLILEFSRLSDITGDQKYARLARKAESYLLTPEPSHNEPFPGLLGSFLSVESGQLISSKGSWGSLADSFYEYLLKAYVYNSEEFSFYLERWLVAAESTIRYIGSHPYGHPEWTLLPYWEGTSLSNAMDSLSWFVGGNFILGGMVTNNQTLIDFGLSIAEAGAGVYHSTLTGLGGEFVVWTTDCNPEWAESCSANSSIRLSDRTFRLRPELLETWYYAYRATKDPKYKEWIWSAFEAINEYCKTDSGFSAISDVDSPGGGVKLDQQESFVFAEVMKYVYLVHLEDEEYPIHVQDSRTGKMNTWVLNTEAHPFKVVGTPV</sequence>
<keyword evidence="8 11" id="KW-0326">Glycosidase</keyword>
<accession>A0ABR0EDZ5</accession>
<evidence type="ECO:0000256" key="3">
    <source>
        <dbReference type="ARBA" id="ARBA00007658"/>
    </source>
</evidence>
<evidence type="ECO:0000256" key="9">
    <source>
        <dbReference type="ARBA" id="ARBA00047669"/>
    </source>
</evidence>
<dbReference type="Gene3D" id="1.50.10.10">
    <property type="match status" value="1"/>
</dbReference>
<evidence type="ECO:0000256" key="2">
    <source>
        <dbReference type="ARBA" id="ARBA00004922"/>
    </source>
</evidence>
<keyword evidence="13" id="KW-1185">Reference proteome</keyword>
<evidence type="ECO:0000256" key="8">
    <source>
        <dbReference type="ARBA" id="ARBA00023295"/>
    </source>
</evidence>
<dbReference type="Proteomes" id="UP001305779">
    <property type="component" value="Unassembled WGS sequence"/>
</dbReference>
<dbReference type="PANTHER" id="PTHR11742:SF101">
    <property type="entry name" value="MANNOSYL-OLIGOSACCHARIDE ALPHA-1,2-MANNOSIDASE 1B"/>
    <property type="match status" value="1"/>
</dbReference>
<dbReference type="InterPro" id="IPR012341">
    <property type="entry name" value="6hp_glycosidase-like_sf"/>
</dbReference>
<dbReference type="Pfam" id="PF01532">
    <property type="entry name" value="Glyco_hydro_47"/>
    <property type="match status" value="1"/>
</dbReference>
<comment type="similarity">
    <text evidence="3 11">Belongs to the glycosyl hydrolase 47 family.</text>
</comment>
<evidence type="ECO:0000256" key="1">
    <source>
        <dbReference type="ARBA" id="ARBA00001913"/>
    </source>
</evidence>
<keyword evidence="5 11" id="KW-0378">Hydrolase</keyword>
<evidence type="ECO:0000256" key="4">
    <source>
        <dbReference type="ARBA" id="ARBA00022729"/>
    </source>
</evidence>
<comment type="cofactor">
    <cofactor evidence="1">
        <name>Ca(2+)</name>
        <dbReference type="ChEBI" id="CHEBI:29108"/>
    </cofactor>
</comment>
<dbReference type="PANTHER" id="PTHR11742">
    <property type="entry name" value="MANNOSYL-OLIGOSACCHARIDE ALPHA-1,2-MANNOSIDASE-RELATED"/>
    <property type="match status" value="1"/>
</dbReference>
<evidence type="ECO:0000256" key="11">
    <source>
        <dbReference type="RuleBase" id="RU361193"/>
    </source>
</evidence>
<organism evidence="12 13">
    <name type="scientific">Zasmidium cellare</name>
    <name type="common">Wine cellar mold</name>
    <name type="synonym">Racodium cellare</name>
    <dbReference type="NCBI Taxonomy" id="395010"/>
    <lineage>
        <taxon>Eukaryota</taxon>
        <taxon>Fungi</taxon>
        <taxon>Dikarya</taxon>
        <taxon>Ascomycota</taxon>
        <taxon>Pezizomycotina</taxon>
        <taxon>Dothideomycetes</taxon>
        <taxon>Dothideomycetidae</taxon>
        <taxon>Mycosphaerellales</taxon>
        <taxon>Mycosphaerellaceae</taxon>
        <taxon>Zasmidium</taxon>
    </lineage>
</organism>
<comment type="caution">
    <text evidence="12">The sequence shown here is derived from an EMBL/GenBank/DDBJ whole genome shotgun (WGS) entry which is preliminary data.</text>
</comment>
<dbReference type="PRINTS" id="PR00747">
    <property type="entry name" value="GLYHDRLASE47"/>
</dbReference>
<reference evidence="12 13" key="1">
    <citation type="journal article" date="2023" name="G3 (Bethesda)">
        <title>A chromosome-level genome assembly of Zasmidium syzygii isolated from banana leaves.</title>
        <authorList>
            <person name="van Westerhoven A.C."/>
            <person name="Mehrabi R."/>
            <person name="Talebi R."/>
            <person name="Steentjes M.B.F."/>
            <person name="Corcolon B."/>
            <person name="Chong P.A."/>
            <person name="Kema G.H.J."/>
            <person name="Seidl M.F."/>
        </authorList>
    </citation>
    <scope>NUCLEOTIDE SEQUENCE [LARGE SCALE GENOMIC DNA]</scope>
    <source>
        <strain evidence="12 13">P124</strain>
    </source>
</reference>
<evidence type="ECO:0000256" key="5">
    <source>
        <dbReference type="ARBA" id="ARBA00022801"/>
    </source>
</evidence>